<evidence type="ECO:0000313" key="2">
    <source>
        <dbReference type="Proteomes" id="UP000178059"/>
    </source>
</evidence>
<evidence type="ECO:0000313" key="1">
    <source>
        <dbReference type="EMBL" id="OGI69255.1"/>
    </source>
</evidence>
<accession>A0A1F6VI96</accession>
<sequence>MKKITVAVVSYNEIPPYKNGCEVISIDGKDILILSKTFNPKSPVSVLSTDPNWVRLMAHKNELEQVIIFAGKKESGALEIIDLAVRSFKEKKEVLSFLLCDHDLGEKVELLEKLGISDKRYPCFSNGYGQLRFSKDNERCRETPSLKGLMYDFLDKLRFSY</sequence>
<reference evidence="1 2" key="1">
    <citation type="journal article" date="2016" name="Nat. Commun.">
        <title>Thousands of microbial genomes shed light on interconnected biogeochemical processes in an aquifer system.</title>
        <authorList>
            <person name="Anantharaman K."/>
            <person name="Brown C.T."/>
            <person name="Hug L.A."/>
            <person name="Sharon I."/>
            <person name="Castelle C.J."/>
            <person name="Probst A.J."/>
            <person name="Thomas B.C."/>
            <person name="Singh A."/>
            <person name="Wilkins M.J."/>
            <person name="Karaoz U."/>
            <person name="Brodie E.L."/>
            <person name="Williams K.H."/>
            <person name="Hubbard S.S."/>
            <person name="Banfield J.F."/>
        </authorList>
    </citation>
    <scope>NUCLEOTIDE SEQUENCE [LARGE SCALE GENOMIC DNA]</scope>
</reference>
<gene>
    <name evidence="1" type="ORF">A2824_02240</name>
</gene>
<dbReference type="AlphaFoldDB" id="A0A1F6VI96"/>
<dbReference type="EMBL" id="MFTT01000029">
    <property type="protein sequence ID" value="OGI69255.1"/>
    <property type="molecule type" value="Genomic_DNA"/>
</dbReference>
<organism evidence="1 2">
    <name type="scientific">Candidatus Nomurabacteria bacterium RIFCSPHIGHO2_01_FULL_42_16</name>
    <dbReference type="NCBI Taxonomy" id="1801743"/>
    <lineage>
        <taxon>Bacteria</taxon>
        <taxon>Candidatus Nomuraibacteriota</taxon>
    </lineage>
</organism>
<dbReference type="STRING" id="1801743.A2824_02240"/>
<name>A0A1F6VI96_9BACT</name>
<comment type="caution">
    <text evidence="1">The sequence shown here is derived from an EMBL/GenBank/DDBJ whole genome shotgun (WGS) entry which is preliminary data.</text>
</comment>
<protein>
    <submittedName>
        <fullName evidence="1">Uncharacterized protein</fullName>
    </submittedName>
</protein>
<proteinExistence type="predicted"/>
<dbReference type="Proteomes" id="UP000178059">
    <property type="component" value="Unassembled WGS sequence"/>
</dbReference>